<dbReference type="Proteomes" id="UP000240542">
    <property type="component" value="Unassembled WGS sequence"/>
</dbReference>
<dbReference type="AlphaFoldDB" id="A0A2P8DTQ9"/>
<evidence type="ECO:0000313" key="2">
    <source>
        <dbReference type="Proteomes" id="UP000240542"/>
    </source>
</evidence>
<name>A0A2P8DTQ9_9ACTN</name>
<dbReference type="EMBL" id="PYGA01000001">
    <property type="protein sequence ID" value="PSL00595.1"/>
    <property type="molecule type" value="Genomic_DNA"/>
</dbReference>
<proteinExistence type="predicted"/>
<protein>
    <submittedName>
        <fullName evidence="1">Uncharacterized protein DUF1177</fullName>
    </submittedName>
</protein>
<dbReference type="OrthoDB" id="9782903at2"/>
<sequence>MVWRQAIEVHERIDRGDADGEALAALLRESGVGDVRVRRVAGDRGHTDFVRAFVPGSAGRSRGGTAPTLGIIGRLGGVGARPEQIGIVSDADGALVALTAAAKLGAMSRAGDVLPGDVVVTTHVCPDAPTLPHDPVPFMNSPVDMAQMNANEVEDGMDAVLSIDATKGNRVCNHRGFAISPTVRQGWVLRVSEGLLDIAARVGGRAPAVLPITTQDITPYGNGVFHVNSILQPATATDAPVVGVAVTAESVVPGSGTGATDLVSVEETARFCVEVAKDFGRGVVAVHDAEEFAALVRMYGSLAHLRELPA</sequence>
<reference evidence="1 2" key="1">
    <citation type="submission" date="2018-03" db="EMBL/GenBank/DDBJ databases">
        <title>Genomic Encyclopedia of Archaeal and Bacterial Type Strains, Phase II (KMG-II): from individual species to whole genera.</title>
        <authorList>
            <person name="Goeker M."/>
        </authorList>
    </citation>
    <scope>NUCLEOTIDE SEQUENCE [LARGE SCALE GENOMIC DNA]</scope>
    <source>
        <strain evidence="1 2">DSM 45312</strain>
    </source>
</reference>
<keyword evidence="2" id="KW-1185">Reference proteome</keyword>
<dbReference type="InterPro" id="IPR009561">
    <property type="entry name" value="DUF1177"/>
</dbReference>
<comment type="caution">
    <text evidence="1">The sequence shown here is derived from an EMBL/GenBank/DDBJ whole genome shotgun (WGS) entry which is preliminary data.</text>
</comment>
<evidence type="ECO:0000313" key="1">
    <source>
        <dbReference type="EMBL" id="PSL00595.1"/>
    </source>
</evidence>
<organism evidence="1 2">
    <name type="scientific">Murinocardiopsis flavida</name>
    <dbReference type="NCBI Taxonomy" id="645275"/>
    <lineage>
        <taxon>Bacteria</taxon>
        <taxon>Bacillati</taxon>
        <taxon>Actinomycetota</taxon>
        <taxon>Actinomycetes</taxon>
        <taxon>Streptosporangiales</taxon>
        <taxon>Nocardiopsidaceae</taxon>
        <taxon>Murinocardiopsis</taxon>
    </lineage>
</organism>
<gene>
    <name evidence="1" type="ORF">CLV63_10169</name>
</gene>
<accession>A0A2P8DTQ9</accession>
<dbReference type="Pfam" id="PF06675">
    <property type="entry name" value="DUF1177"/>
    <property type="match status" value="1"/>
</dbReference>
<dbReference type="RefSeq" id="WP_106580803.1">
    <property type="nucleotide sequence ID" value="NZ_PYGA01000001.1"/>
</dbReference>